<gene>
    <name evidence="1" type="ORF">METZ01_LOCUS335478</name>
</gene>
<accession>A0A382QAN4</accession>
<sequence length="147" mass="16185">MFCYAHQSIDNRGPHMTQNEPIRIRPKFSPQSQREVRRNTHLRQARTCYGHLAGVAGVALMDEMLGLKWLEENSEPVSGNRVRYELTPKGLQAMDEMGVDLTAAAKSTGIFAFGCLDWTEPGLHLGGSLGRAVTACLSERGLVGRTS</sequence>
<dbReference type="AlphaFoldDB" id="A0A382QAN4"/>
<reference evidence="1" key="1">
    <citation type="submission" date="2018-05" db="EMBL/GenBank/DDBJ databases">
        <authorList>
            <person name="Lanie J.A."/>
            <person name="Ng W.-L."/>
            <person name="Kazmierczak K.M."/>
            <person name="Andrzejewski T.M."/>
            <person name="Davidsen T.M."/>
            <person name="Wayne K.J."/>
            <person name="Tettelin H."/>
            <person name="Glass J.I."/>
            <person name="Rusch D."/>
            <person name="Podicherti R."/>
            <person name="Tsui H.-C.T."/>
            <person name="Winkler M.E."/>
        </authorList>
    </citation>
    <scope>NUCLEOTIDE SEQUENCE</scope>
</reference>
<proteinExistence type="predicted"/>
<name>A0A382QAN4_9ZZZZ</name>
<feature type="non-terminal residue" evidence="1">
    <location>
        <position position="147"/>
    </location>
</feature>
<evidence type="ECO:0000313" key="1">
    <source>
        <dbReference type="EMBL" id="SVC82624.1"/>
    </source>
</evidence>
<dbReference type="EMBL" id="UINC01113184">
    <property type="protein sequence ID" value="SVC82624.1"/>
    <property type="molecule type" value="Genomic_DNA"/>
</dbReference>
<protein>
    <submittedName>
        <fullName evidence="1">Uncharacterized protein</fullName>
    </submittedName>
</protein>
<organism evidence="1">
    <name type="scientific">marine metagenome</name>
    <dbReference type="NCBI Taxonomy" id="408172"/>
    <lineage>
        <taxon>unclassified sequences</taxon>
        <taxon>metagenomes</taxon>
        <taxon>ecological metagenomes</taxon>
    </lineage>
</organism>